<keyword evidence="4" id="KW-1185">Reference proteome</keyword>
<dbReference type="SUPFAM" id="SSF48613">
    <property type="entry name" value="Heme oxygenase-like"/>
    <property type="match status" value="1"/>
</dbReference>
<dbReference type="AlphaFoldDB" id="A0A249MQ30"/>
<evidence type="ECO:0000313" key="1">
    <source>
        <dbReference type="EMBL" id="ASY43463.1"/>
    </source>
</evidence>
<reference evidence="2 4" key="1">
    <citation type="submission" date="2014-12" db="EMBL/GenBank/DDBJ databases">
        <title>Whole genome sequencing of Sphingobium xenophagum OW59.</title>
        <authorList>
            <person name="Ohta Y."/>
            <person name="Nishi S."/>
            <person name="Hatada Y."/>
        </authorList>
    </citation>
    <scope>NUCLEOTIDE SEQUENCE [LARGE SCALE GENOMIC DNA]</scope>
    <source>
        <strain evidence="2 4">OW59</strain>
    </source>
</reference>
<gene>
    <name evidence="1" type="ORF">CJD35_02570</name>
    <name evidence="2" type="ORF">MBESOW_P1244</name>
</gene>
<evidence type="ECO:0000313" key="2">
    <source>
        <dbReference type="EMBL" id="GBH29991.1"/>
    </source>
</evidence>
<protein>
    <submittedName>
        <fullName evidence="1 2">Heme oxygenase</fullName>
    </submittedName>
</protein>
<dbReference type="InterPro" id="IPR016084">
    <property type="entry name" value="Haem_Oase-like_multi-hlx"/>
</dbReference>
<accession>A0A249MQ30</accession>
<dbReference type="EMBL" id="CP022745">
    <property type="protein sequence ID" value="ASY43463.1"/>
    <property type="molecule type" value="Genomic_DNA"/>
</dbReference>
<name>A0A249MQ30_SPHXE</name>
<dbReference type="CDD" id="cd19166">
    <property type="entry name" value="HemeO-bac"/>
    <property type="match status" value="1"/>
</dbReference>
<accession>A0A401J035</accession>
<dbReference type="EMBL" id="BBQY01000004">
    <property type="protein sequence ID" value="GBH29991.1"/>
    <property type="molecule type" value="Genomic_DNA"/>
</dbReference>
<evidence type="ECO:0000313" key="4">
    <source>
        <dbReference type="Proteomes" id="UP000290975"/>
    </source>
</evidence>
<reference evidence="1 3" key="2">
    <citation type="submission" date="2017-08" db="EMBL/GenBank/DDBJ databases">
        <title>Whole Genome Sequence of Sphingobium hydrophobicum C1: Insights into Adaption to the Electronic-waste Contaminated Sediment.</title>
        <authorList>
            <person name="Song D."/>
            <person name="Chen X."/>
            <person name="Xu M."/>
        </authorList>
    </citation>
    <scope>NUCLEOTIDE SEQUENCE [LARGE SCALE GENOMIC DNA]</scope>
    <source>
        <strain evidence="1 3">C1</strain>
    </source>
</reference>
<dbReference type="STRING" id="1192759.GCA_000277525_00633"/>
<sequence length="179" mass="18810">MNKSPHVSGVRQALREATSDSHSHVDGLFSAYRLDSESDYAAFLTAHARALGALESVARPESPRLPMIAADLAAMDMAMPAPLSLADPDRDGYRWGLLYALEGSRLGGAMLARRVAPGLPHAYLSAVHGKGGWVAFQQALDRAAADGGEDWLDDAVQGAQAAFALFAAATRAELATAHG</sequence>
<dbReference type="Proteomes" id="UP000290975">
    <property type="component" value="Unassembled WGS sequence"/>
</dbReference>
<dbReference type="RefSeq" id="WP_017181498.1">
    <property type="nucleotide sequence ID" value="NZ_BBQY01000004.1"/>
</dbReference>
<dbReference type="Proteomes" id="UP000217141">
    <property type="component" value="Chromosome I"/>
</dbReference>
<organism evidence="1 3">
    <name type="scientific">Sphingobium xenophagum</name>
    <dbReference type="NCBI Taxonomy" id="121428"/>
    <lineage>
        <taxon>Bacteria</taxon>
        <taxon>Pseudomonadati</taxon>
        <taxon>Pseudomonadota</taxon>
        <taxon>Alphaproteobacteria</taxon>
        <taxon>Sphingomonadales</taxon>
        <taxon>Sphingomonadaceae</taxon>
        <taxon>Sphingobium</taxon>
    </lineage>
</organism>
<evidence type="ECO:0000313" key="3">
    <source>
        <dbReference type="Proteomes" id="UP000217141"/>
    </source>
</evidence>
<dbReference type="Gene3D" id="1.20.910.10">
    <property type="entry name" value="Heme oxygenase-like"/>
    <property type="match status" value="1"/>
</dbReference>
<proteinExistence type="predicted"/>
<dbReference type="KEGG" id="shyd:CJD35_02570"/>